<evidence type="ECO:0000256" key="1">
    <source>
        <dbReference type="ARBA" id="ARBA00008754"/>
    </source>
</evidence>
<keyword evidence="2" id="KW-0413">Isomerase</keyword>
<accession>A0A1G2UI70</accession>
<dbReference type="InterPro" id="IPR003500">
    <property type="entry name" value="RpiB_LacA_LacB"/>
</dbReference>
<name>A0A1G2UI70_9BACT</name>
<reference evidence="2 3" key="1">
    <citation type="journal article" date="2016" name="Nat. Commun.">
        <title>Thousands of microbial genomes shed light on interconnected biogeochemical processes in an aquifer system.</title>
        <authorList>
            <person name="Anantharaman K."/>
            <person name="Brown C.T."/>
            <person name="Hug L.A."/>
            <person name="Sharon I."/>
            <person name="Castelle C.J."/>
            <person name="Probst A.J."/>
            <person name="Thomas B.C."/>
            <person name="Singh A."/>
            <person name="Wilkins M.J."/>
            <person name="Karaoz U."/>
            <person name="Brodie E.L."/>
            <person name="Williams K.H."/>
            <person name="Hubbard S.S."/>
            <person name="Banfield J.F."/>
        </authorList>
    </citation>
    <scope>NUCLEOTIDE SEQUENCE [LARGE SCALE GENOMIC DNA]</scope>
</reference>
<dbReference type="SUPFAM" id="SSF89623">
    <property type="entry name" value="Ribose/Galactose isomerase RpiB/AlsB"/>
    <property type="match status" value="1"/>
</dbReference>
<dbReference type="GO" id="GO:0005975">
    <property type="term" value="P:carbohydrate metabolic process"/>
    <property type="evidence" value="ECO:0007669"/>
    <property type="project" value="InterPro"/>
</dbReference>
<evidence type="ECO:0000313" key="2">
    <source>
        <dbReference type="EMBL" id="OHB09146.1"/>
    </source>
</evidence>
<dbReference type="Proteomes" id="UP000177096">
    <property type="component" value="Unassembled WGS sequence"/>
</dbReference>
<dbReference type="PANTHER" id="PTHR30345:SF0">
    <property type="entry name" value="DNA DAMAGE-REPAIR_TOLERATION PROTEIN DRT102"/>
    <property type="match status" value="1"/>
</dbReference>
<dbReference type="NCBIfam" id="TIGR00689">
    <property type="entry name" value="rpiB_lacA_lacB"/>
    <property type="match status" value="1"/>
</dbReference>
<dbReference type="Gene3D" id="3.40.1400.10">
    <property type="entry name" value="Sugar-phosphate isomerase, RpiB/LacA/LacB"/>
    <property type="match status" value="1"/>
</dbReference>
<organism evidence="2 3">
    <name type="scientific">Candidatus Zambryskibacteria bacterium RIFCSPLOWO2_02_FULL_39_14</name>
    <dbReference type="NCBI Taxonomy" id="1802769"/>
    <lineage>
        <taxon>Bacteria</taxon>
        <taxon>Candidatus Zambryskiibacteriota</taxon>
    </lineage>
</organism>
<dbReference type="AlphaFoldDB" id="A0A1G2UI70"/>
<sequence>MKILIASDHAGFGHKEKLIPFLKELGYEVEDKGASEYNEEDDYPDFIIPVAREVSKHPNELRGVIFGGSGQGEAMAANKFNNVRAAVYYGKAVSIVKEENESIIKLSREHNNANVLSLGARFITEDEMKQAVKEWLDTAFVDNFKHKRRIEKMNGIHE</sequence>
<dbReference type="PIRSF" id="PIRSF005384">
    <property type="entry name" value="RpiB_LacA_B"/>
    <property type="match status" value="1"/>
</dbReference>
<dbReference type="InterPro" id="IPR036569">
    <property type="entry name" value="RpiB_LacA_LacB_sf"/>
</dbReference>
<gene>
    <name evidence="2" type="ORF">A3I86_01720</name>
</gene>
<proteinExistence type="inferred from homology"/>
<dbReference type="NCBIfam" id="NF004051">
    <property type="entry name" value="PRK05571.1"/>
    <property type="match status" value="1"/>
</dbReference>
<dbReference type="PANTHER" id="PTHR30345">
    <property type="entry name" value="RIBOSE-5-PHOSPHATE ISOMERASE B"/>
    <property type="match status" value="1"/>
</dbReference>
<evidence type="ECO:0000313" key="3">
    <source>
        <dbReference type="Proteomes" id="UP000177096"/>
    </source>
</evidence>
<dbReference type="EMBL" id="MHWM01000009">
    <property type="protein sequence ID" value="OHB09146.1"/>
    <property type="molecule type" value="Genomic_DNA"/>
</dbReference>
<comment type="similarity">
    <text evidence="1">Belongs to the LacAB/RpiB family.</text>
</comment>
<dbReference type="Pfam" id="PF02502">
    <property type="entry name" value="LacAB_rpiB"/>
    <property type="match status" value="1"/>
</dbReference>
<dbReference type="GO" id="GO:0016861">
    <property type="term" value="F:intramolecular oxidoreductase activity, interconverting aldoses and ketoses"/>
    <property type="evidence" value="ECO:0007669"/>
    <property type="project" value="UniProtKB-ARBA"/>
</dbReference>
<protein>
    <submittedName>
        <fullName evidence="2">Ribose-5-phosphate isomerase</fullName>
    </submittedName>
</protein>
<comment type="caution">
    <text evidence="2">The sequence shown here is derived from an EMBL/GenBank/DDBJ whole genome shotgun (WGS) entry which is preliminary data.</text>
</comment>